<dbReference type="Proteomes" id="UP000221580">
    <property type="component" value="Unassembled WGS sequence"/>
</dbReference>
<organism evidence="3 4">
    <name type="scientific">Pseudomonas poae</name>
    <dbReference type="NCBI Taxonomy" id="200451"/>
    <lineage>
        <taxon>Bacteria</taxon>
        <taxon>Pseudomonadati</taxon>
        <taxon>Pseudomonadota</taxon>
        <taxon>Gammaproteobacteria</taxon>
        <taxon>Pseudomonadales</taxon>
        <taxon>Pseudomonadaceae</taxon>
        <taxon>Pseudomonas</taxon>
    </lineage>
</organism>
<accession>A0A7Z1GT87</accession>
<keyword evidence="2" id="KW-0732">Signal</keyword>
<name>A0A7Z1GT87_9PSED</name>
<reference evidence="3 4" key="2">
    <citation type="submission" date="2017-10" db="EMBL/GenBank/DDBJ databases">
        <title>Bacterial endophytes that colonize and modify switchgrass growth.</title>
        <authorList>
            <person name="Debolt S."/>
        </authorList>
    </citation>
    <scope>NUCLEOTIDE SEQUENCE [LARGE SCALE GENOMIC DNA]</scope>
    <source>
        <strain evidence="3 4">A2-S9</strain>
    </source>
</reference>
<feature type="chain" id="PRO_5031321110" description="Secreted protein" evidence="2">
    <location>
        <begin position="24"/>
        <end position="53"/>
    </location>
</feature>
<evidence type="ECO:0000256" key="2">
    <source>
        <dbReference type="SAM" id="SignalP"/>
    </source>
</evidence>
<dbReference type="EMBL" id="PDJN01000001">
    <property type="protein sequence ID" value="PFG71166.1"/>
    <property type="molecule type" value="Genomic_DNA"/>
</dbReference>
<dbReference type="AlphaFoldDB" id="A0A7Z1GT87"/>
<evidence type="ECO:0000313" key="3">
    <source>
        <dbReference type="EMBL" id="PFG71166.1"/>
    </source>
</evidence>
<proteinExistence type="predicted"/>
<evidence type="ECO:0000256" key="1">
    <source>
        <dbReference type="SAM" id="MobiDB-lite"/>
    </source>
</evidence>
<feature type="signal peptide" evidence="2">
    <location>
        <begin position="1"/>
        <end position="23"/>
    </location>
</feature>
<feature type="region of interest" description="Disordered" evidence="1">
    <location>
        <begin position="34"/>
        <end position="53"/>
    </location>
</feature>
<gene>
    <name evidence="3" type="ORF">DM05_1516</name>
</gene>
<protein>
    <recommendedName>
        <fullName evidence="5">Secreted protein</fullName>
    </recommendedName>
</protein>
<sequence length="53" mass="5616">MFKLLATTCVMFSLLLGAQFSVASQMEAGVHAMQSQLSGSSGTVSCTDTEERK</sequence>
<reference evidence="3 4" key="1">
    <citation type="submission" date="2017-09" db="EMBL/GenBank/DDBJ databases">
        <authorList>
            <person name="DeBolt S."/>
            <person name="Huntemann M."/>
            <person name="Clum A."/>
            <person name="Pillay M."/>
            <person name="Palaniappan K."/>
            <person name="Varghese N."/>
            <person name="Mikhailova N."/>
            <person name="Stamatis D."/>
            <person name="Reddy T."/>
            <person name="Daum C."/>
            <person name="Shapiro N."/>
            <person name="Ivanova N."/>
            <person name="Kyrpides N."/>
            <person name="Woyke T."/>
        </authorList>
    </citation>
    <scope>NUCLEOTIDE SEQUENCE [LARGE SCALE GENOMIC DNA]</scope>
    <source>
        <strain evidence="3 4">A2-S9</strain>
    </source>
</reference>
<feature type="compositionally biased region" description="Polar residues" evidence="1">
    <location>
        <begin position="34"/>
        <end position="47"/>
    </location>
</feature>
<evidence type="ECO:0008006" key="5">
    <source>
        <dbReference type="Google" id="ProtNLM"/>
    </source>
</evidence>
<dbReference type="RefSeq" id="WP_155954390.1">
    <property type="nucleotide sequence ID" value="NZ_PDJN01000001.1"/>
</dbReference>
<evidence type="ECO:0000313" key="4">
    <source>
        <dbReference type="Proteomes" id="UP000221580"/>
    </source>
</evidence>
<comment type="caution">
    <text evidence="3">The sequence shown here is derived from an EMBL/GenBank/DDBJ whole genome shotgun (WGS) entry which is preliminary data.</text>
</comment>